<feature type="compositionally biased region" description="Basic and acidic residues" evidence="1">
    <location>
        <begin position="12"/>
        <end position="21"/>
    </location>
</feature>
<sequence length="72" mass="7719">MSLVDGGGGLDAGRRTRERAGRTGVRRTSYVDIWTTASITDPARAASLAEATPTIVRRPRARTQISPVPLVE</sequence>
<protein>
    <submittedName>
        <fullName evidence="2">Uncharacterized protein</fullName>
    </submittedName>
</protein>
<evidence type="ECO:0000313" key="3">
    <source>
        <dbReference type="Proteomes" id="UP000037397"/>
    </source>
</evidence>
<reference evidence="3" key="1">
    <citation type="submission" date="2015-03" db="EMBL/GenBank/DDBJ databases">
        <title>Luteipulveratus halotolerans sp. nov., a novel actinobacterium (Dermacoccaceae) from Sarawak, Malaysia.</title>
        <authorList>
            <person name="Juboi H."/>
            <person name="Basik A."/>
            <person name="Shamsul S.S."/>
            <person name="Arnold P."/>
            <person name="Schmitt E.K."/>
            <person name="Sanglier J.-J."/>
            <person name="Yeo T."/>
        </authorList>
    </citation>
    <scope>NUCLEOTIDE SEQUENCE [LARGE SCALE GENOMIC DNA]</scope>
    <source>
        <strain evidence="3">C296001</strain>
    </source>
</reference>
<name>A0A0L6CJP4_9MICO</name>
<proteinExistence type="predicted"/>
<dbReference type="AlphaFoldDB" id="A0A0L6CJP4"/>
<accession>A0A0L6CJP4</accession>
<evidence type="ECO:0000256" key="1">
    <source>
        <dbReference type="SAM" id="MobiDB-lite"/>
    </source>
</evidence>
<organism evidence="2 3">
    <name type="scientific">Luteipulveratus halotolerans</name>
    <dbReference type="NCBI Taxonomy" id="1631356"/>
    <lineage>
        <taxon>Bacteria</taxon>
        <taxon>Bacillati</taxon>
        <taxon>Actinomycetota</taxon>
        <taxon>Actinomycetes</taxon>
        <taxon>Micrococcales</taxon>
        <taxon>Dermacoccaceae</taxon>
        <taxon>Luteipulveratus</taxon>
    </lineage>
</organism>
<evidence type="ECO:0000313" key="2">
    <source>
        <dbReference type="EMBL" id="KNX38011.1"/>
    </source>
</evidence>
<gene>
    <name evidence="2" type="ORF">VV01_14015</name>
</gene>
<comment type="caution">
    <text evidence="2">The sequence shown here is derived from an EMBL/GenBank/DDBJ whole genome shotgun (WGS) entry which is preliminary data.</text>
</comment>
<feature type="compositionally biased region" description="Gly residues" evidence="1">
    <location>
        <begin position="1"/>
        <end position="11"/>
    </location>
</feature>
<feature type="region of interest" description="Disordered" evidence="1">
    <location>
        <begin position="1"/>
        <end position="24"/>
    </location>
</feature>
<keyword evidence="3" id="KW-1185">Reference proteome</keyword>
<dbReference type="EMBL" id="LAIR01000002">
    <property type="protein sequence ID" value="KNX38011.1"/>
    <property type="molecule type" value="Genomic_DNA"/>
</dbReference>
<dbReference type="Proteomes" id="UP000037397">
    <property type="component" value="Unassembled WGS sequence"/>
</dbReference>